<dbReference type="Proteomes" id="UP001148838">
    <property type="component" value="Unassembled WGS sequence"/>
</dbReference>
<comment type="caution">
    <text evidence="1">The sequence shown here is derived from an EMBL/GenBank/DDBJ whole genome shotgun (WGS) entry which is preliminary data.</text>
</comment>
<proteinExistence type="predicted"/>
<evidence type="ECO:0000313" key="2">
    <source>
        <dbReference type="Proteomes" id="UP001148838"/>
    </source>
</evidence>
<organism evidence="1 2">
    <name type="scientific">Periplaneta americana</name>
    <name type="common">American cockroach</name>
    <name type="synonym">Blatta americana</name>
    <dbReference type="NCBI Taxonomy" id="6978"/>
    <lineage>
        <taxon>Eukaryota</taxon>
        <taxon>Metazoa</taxon>
        <taxon>Ecdysozoa</taxon>
        <taxon>Arthropoda</taxon>
        <taxon>Hexapoda</taxon>
        <taxon>Insecta</taxon>
        <taxon>Pterygota</taxon>
        <taxon>Neoptera</taxon>
        <taxon>Polyneoptera</taxon>
        <taxon>Dictyoptera</taxon>
        <taxon>Blattodea</taxon>
        <taxon>Blattoidea</taxon>
        <taxon>Blattidae</taxon>
        <taxon>Blattinae</taxon>
        <taxon>Periplaneta</taxon>
    </lineage>
</organism>
<reference evidence="1 2" key="1">
    <citation type="journal article" date="2022" name="Allergy">
        <title>Genome assembly and annotation of Periplaneta americana reveal a comprehensive cockroach allergen profile.</title>
        <authorList>
            <person name="Wang L."/>
            <person name="Xiong Q."/>
            <person name="Saelim N."/>
            <person name="Wang L."/>
            <person name="Nong W."/>
            <person name="Wan A.T."/>
            <person name="Shi M."/>
            <person name="Liu X."/>
            <person name="Cao Q."/>
            <person name="Hui J.H.L."/>
            <person name="Sookrung N."/>
            <person name="Leung T.F."/>
            <person name="Tungtrongchitr A."/>
            <person name="Tsui S.K.W."/>
        </authorList>
    </citation>
    <scope>NUCLEOTIDE SEQUENCE [LARGE SCALE GENOMIC DNA]</scope>
    <source>
        <strain evidence="1">PWHHKU_190912</strain>
    </source>
</reference>
<dbReference type="EMBL" id="JAJSOF020000021">
    <property type="protein sequence ID" value="KAJ4437360.1"/>
    <property type="molecule type" value="Genomic_DNA"/>
</dbReference>
<protein>
    <submittedName>
        <fullName evidence="1">Uncharacterized protein</fullName>
    </submittedName>
</protein>
<gene>
    <name evidence="1" type="ORF">ANN_17501</name>
</gene>
<evidence type="ECO:0000313" key="1">
    <source>
        <dbReference type="EMBL" id="KAJ4437360.1"/>
    </source>
</evidence>
<accession>A0ABQ8SUD9</accession>
<keyword evidence="2" id="KW-1185">Reference proteome</keyword>
<sequence>MPSTWPGIEPATLGIEGQRYTNSPTKSTTAVYVYKLQVAVSSRSVLVKWSTREWNTETRFSNTDEPMGTVDKLTDCIGYKYPRRRHPAHTIFPRLLQRCSYSIRERLILSQKLKVSPIDALVDAGRVEAVFHAFLNLKHWNEVVWSAPCSDHLLSLEKTPGRQQSLKCAKGKRDSPVCTVVQQEEVERIPLAATSAPWCTLFSADALGLTSLDEWWAFLRHCRSDVRPQRSIKLTLTFPFPYSMKILRVYVADYTGLLYFGASLVTQCLSQNHVNREDITLTRKTVLSFLTFRISYKYSGRELKYVHS</sequence>
<name>A0ABQ8SUD9_PERAM</name>